<dbReference type="InterPro" id="IPR039708">
    <property type="entry name" value="MT1774/Rv1733c-like"/>
</dbReference>
<name>A0A1Q4HEQ6_9MYCO</name>
<gene>
    <name evidence="2" type="ORF">BV510_07300</name>
    <name evidence="3" type="ORF">CRI78_10660</name>
</gene>
<evidence type="ECO:0000256" key="1">
    <source>
        <dbReference type="SAM" id="Phobius"/>
    </source>
</evidence>
<dbReference type="EMBL" id="PDCR01000011">
    <property type="protein sequence ID" value="PEG54634.1"/>
    <property type="molecule type" value="Genomic_DNA"/>
</dbReference>
<evidence type="ECO:0000313" key="3">
    <source>
        <dbReference type="EMBL" id="PEG54634.1"/>
    </source>
</evidence>
<evidence type="ECO:0000313" key="4">
    <source>
        <dbReference type="Proteomes" id="UP000191039"/>
    </source>
</evidence>
<feature type="transmembrane region" description="Helical" evidence="1">
    <location>
        <begin position="139"/>
        <end position="165"/>
    </location>
</feature>
<comment type="caution">
    <text evidence="3">The sequence shown here is derived from an EMBL/GenBank/DDBJ whole genome shotgun (WGS) entry which is preliminary data.</text>
</comment>
<keyword evidence="1" id="KW-0812">Transmembrane</keyword>
<organism evidence="3 5">
    <name type="scientific">Mycolicibacterium diernhoferi</name>
    <dbReference type="NCBI Taxonomy" id="1801"/>
    <lineage>
        <taxon>Bacteria</taxon>
        <taxon>Bacillati</taxon>
        <taxon>Actinomycetota</taxon>
        <taxon>Actinomycetes</taxon>
        <taxon>Mycobacteriales</taxon>
        <taxon>Mycobacteriaceae</taxon>
        <taxon>Mycolicibacterium</taxon>
    </lineage>
</organism>
<keyword evidence="1" id="KW-0472">Membrane</keyword>
<keyword evidence="1" id="KW-1133">Transmembrane helix</keyword>
<dbReference type="AlphaFoldDB" id="A0A1Q4HEQ6"/>
<dbReference type="RefSeq" id="WP_073856351.1">
    <property type="nucleotide sequence ID" value="NZ_BAAATC010000020.1"/>
</dbReference>
<dbReference type="OrthoDB" id="4542680at2"/>
<evidence type="ECO:0000313" key="2">
    <source>
        <dbReference type="EMBL" id="OPE55029.1"/>
    </source>
</evidence>
<dbReference type="Proteomes" id="UP000220340">
    <property type="component" value="Unassembled WGS sequence"/>
</dbReference>
<evidence type="ECO:0000313" key="5">
    <source>
        <dbReference type="Proteomes" id="UP000220340"/>
    </source>
</evidence>
<sequence>MQTFAFNLGARFRCLLGTNPLVRTSDRVQATAELLIAALALLTVAIAAAVATAVHDDAAHELAAQRLVRQQIFATVSADSQDTSQPFAESSVTEIRWEFGGKAHTDTIRTERLRAGDRLTVWVDAEGERTLAVPSDADAAILAIVTALAVWTAVLTPAAVLLLWLRNSLNRARSTAWDRELDGLADGGGRKDNSP</sequence>
<reference evidence="2 4" key="1">
    <citation type="submission" date="2016-09" db="EMBL/GenBank/DDBJ databases">
        <title>genome sequences of unsequenced Mycobacteria.</title>
        <authorList>
            <person name="Greninger A.L."/>
            <person name="Jerome K.R."/>
            <person name="Mcnair B."/>
            <person name="Wallis C."/>
            <person name="Fang F."/>
        </authorList>
    </citation>
    <scope>NUCLEOTIDE SEQUENCE [LARGE SCALE GENOMIC DNA]</scope>
    <source>
        <strain evidence="2 4">BM1</strain>
    </source>
</reference>
<protein>
    <recommendedName>
        <fullName evidence="6">Transmembrane protein</fullName>
    </recommendedName>
</protein>
<dbReference type="EMBL" id="MIJD01000051">
    <property type="protein sequence ID" value="OPE55029.1"/>
    <property type="molecule type" value="Genomic_DNA"/>
</dbReference>
<accession>A0A1Q4HEQ6</accession>
<proteinExistence type="predicted"/>
<evidence type="ECO:0008006" key="6">
    <source>
        <dbReference type="Google" id="ProtNLM"/>
    </source>
</evidence>
<reference evidence="3 5" key="2">
    <citation type="submission" date="2017-10" db="EMBL/GenBank/DDBJ databases">
        <title>The new phylogeny of genus Mycobacterium.</title>
        <authorList>
            <person name="Tortoli E."/>
            <person name="Trovato A."/>
            <person name="Cirillo D.M."/>
        </authorList>
    </citation>
    <scope>NUCLEOTIDE SEQUENCE [LARGE SCALE GENOMIC DNA]</scope>
    <source>
        <strain evidence="3 5">IP141170001</strain>
    </source>
</reference>
<feature type="transmembrane region" description="Helical" evidence="1">
    <location>
        <begin position="34"/>
        <end position="54"/>
    </location>
</feature>
<keyword evidence="5" id="KW-1185">Reference proteome</keyword>
<dbReference type="PANTHER" id="PTHR42305">
    <property type="entry name" value="MEMBRANE PROTEIN RV1733C-RELATED"/>
    <property type="match status" value="1"/>
</dbReference>
<dbReference type="PANTHER" id="PTHR42305:SF1">
    <property type="entry name" value="MEMBRANE PROTEIN RV1733C-RELATED"/>
    <property type="match status" value="1"/>
</dbReference>
<dbReference type="STRING" id="1801.BRW64_11380"/>
<dbReference type="Proteomes" id="UP000191039">
    <property type="component" value="Unassembled WGS sequence"/>
</dbReference>